<evidence type="ECO:0000313" key="2">
    <source>
        <dbReference type="EMBL" id="SFQ18051.1"/>
    </source>
</evidence>
<reference evidence="2 3" key="1">
    <citation type="submission" date="2016-10" db="EMBL/GenBank/DDBJ databases">
        <authorList>
            <person name="de Groot N.N."/>
        </authorList>
    </citation>
    <scope>NUCLEOTIDE SEQUENCE [LARGE SCALE GENOMIC DNA]</scope>
    <source>
        <strain evidence="3">E92,LMG 26720,CCM 7988</strain>
    </source>
</reference>
<name>A0A1I5WEH3_9BACT</name>
<accession>A0A1I5WEH3</accession>
<dbReference type="Proteomes" id="UP000199306">
    <property type="component" value="Unassembled WGS sequence"/>
</dbReference>
<keyword evidence="3" id="KW-1185">Reference proteome</keyword>
<feature type="transmembrane region" description="Helical" evidence="1">
    <location>
        <begin position="37"/>
        <end position="60"/>
    </location>
</feature>
<protein>
    <submittedName>
        <fullName evidence="2">Uncharacterized protein</fullName>
    </submittedName>
</protein>
<evidence type="ECO:0000313" key="3">
    <source>
        <dbReference type="Proteomes" id="UP000199306"/>
    </source>
</evidence>
<gene>
    <name evidence="2" type="ORF">SAMN04515674_111146</name>
</gene>
<evidence type="ECO:0000256" key="1">
    <source>
        <dbReference type="SAM" id="Phobius"/>
    </source>
</evidence>
<dbReference type="AlphaFoldDB" id="A0A1I5WEH3"/>
<keyword evidence="1" id="KW-1133">Transmembrane helix</keyword>
<keyword evidence="1" id="KW-0812">Transmembrane</keyword>
<proteinExistence type="predicted"/>
<sequence length="70" mass="8060">MHFSEIFLAGKALRVDFYYKNRDRSNKKGLILKINPLVIYFIASLSISILFLTPVSAFSFPSNSRETYPL</sequence>
<keyword evidence="1" id="KW-0472">Membrane</keyword>
<organism evidence="2 3">
    <name type="scientific">Pseudarcicella hirudinis</name>
    <dbReference type="NCBI Taxonomy" id="1079859"/>
    <lineage>
        <taxon>Bacteria</taxon>
        <taxon>Pseudomonadati</taxon>
        <taxon>Bacteroidota</taxon>
        <taxon>Cytophagia</taxon>
        <taxon>Cytophagales</taxon>
        <taxon>Flectobacillaceae</taxon>
        <taxon>Pseudarcicella</taxon>
    </lineage>
</organism>
<dbReference type="EMBL" id="FOXH01000011">
    <property type="protein sequence ID" value="SFQ18051.1"/>
    <property type="molecule type" value="Genomic_DNA"/>
</dbReference>